<accession>A0AC35GT54</accession>
<evidence type="ECO:0000313" key="1">
    <source>
        <dbReference type="Proteomes" id="UP000887580"/>
    </source>
</evidence>
<protein>
    <submittedName>
        <fullName evidence="2">Uncharacterized protein</fullName>
    </submittedName>
</protein>
<sequence>MEKSKRQSSRIKKTAAFSSLPGKSAERIFPSKKLKNTIKFRKPIKPHQYGEIITVDETNLSGIISQPIETKKRRIQTGTEEILGEVVELEDVEKDVAPISEPIQLKKETRKPQRSPSLEVLSDDEVLPLNRKIKRIAVDNIIVSSDDETSDIHGYQNIWEDAIKEKRSNTREEFDSPEKKPHSVLPIPRSQPMHYLNKFIANKSLLLNEPSFRPVGNRGPMMFSSFPMNKHFNGTKACSKVAGNILSDIIQKKKDFDGLFCMQIPNSLRVFNHENVGGVEDKDISLEKQNSSNFINDAEIHFQQKQRNFYKPLALAGFSNPQPFGKLLLLKSGKIVLQVGRRRFDVVSTSPYHDHQTAVIVDFTGSTTSQQNMPSSSSSSLQPNKMALHSLGRIQHVFSAFYNYSKILETLPPLKSSTKCIEEVDLTVDKIGEKLENDNDTTANANDDHMFKRKKGTTKKSFLSRKSQISKIDIIQKKKKRVEPSKTKATNSRRRKPKPSK</sequence>
<reference evidence="2" key="1">
    <citation type="submission" date="2022-11" db="UniProtKB">
        <authorList>
            <consortium name="WormBaseParasite"/>
        </authorList>
    </citation>
    <scope>IDENTIFICATION</scope>
</reference>
<proteinExistence type="predicted"/>
<dbReference type="Proteomes" id="UP000887580">
    <property type="component" value="Unplaced"/>
</dbReference>
<name>A0AC35GT54_9BILA</name>
<organism evidence="1 2">
    <name type="scientific">Panagrolaimus sp. PS1159</name>
    <dbReference type="NCBI Taxonomy" id="55785"/>
    <lineage>
        <taxon>Eukaryota</taxon>
        <taxon>Metazoa</taxon>
        <taxon>Ecdysozoa</taxon>
        <taxon>Nematoda</taxon>
        <taxon>Chromadorea</taxon>
        <taxon>Rhabditida</taxon>
        <taxon>Tylenchina</taxon>
        <taxon>Panagrolaimomorpha</taxon>
        <taxon>Panagrolaimoidea</taxon>
        <taxon>Panagrolaimidae</taxon>
        <taxon>Panagrolaimus</taxon>
    </lineage>
</organism>
<dbReference type="WBParaSite" id="PS1159_v2.g8497.t1">
    <property type="protein sequence ID" value="PS1159_v2.g8497.t1"/>
    <property type="gene ID" value="PS1159_v2.g8497"/>
</dbReference>
<evidence type="ECO:0000313" key="2">
    <source>
        <dbReference type="WBParaSite" id="PS1159_v2.g8497.t1"/>
    </source>
</evidence>